<organism evidence="1">
    <name type="scientific">marine sediment metagenome</name>
    <dbReference type="NCBI Taxonomy" id="412755"/>
    <lineage>
        <taxon>unclassified sequences</taxon>
        <taxon>metagenomes</taxon>
        <taxon>ecological metagenomes</taxon>
    </lineage>
</organism>
<name>A0A0F9GJ07_9ZZZZ</name>
<evidence type="ECO:0000313" key="1">
    <source>
        <dbReference type="EMBL" id="KKL63177.1"/>
    </source>
</evidence>
<sequence>MGDWPIWGGGQTFDRVDIDGANPSFCINVPSSATQHTKGAWVELVASSPISCDGFLFTPQASSTGFDYLYDIGVGAVDSEEIILANIQVMNQPNAPVGTMYIPLSIPSGTRIAGRVQSTSDGVAKGVRAGIQLVSQDFPSRPGLWRSETHGAATADTGGTGIDPGGTVNTEGAWVQLVASTANATRAMSFALGGQENTARSDIALLLDIGIGAGGSEQVFVKDYPLRFLAATDLVLPPFAGAFPCHIPSGTRIAARAKASSIDATDRLFDIIVYTFG</sequence>
<comment type="caution">
    <text evidence="1">The sequence shown here is derived from an EMBL/GenBank/DDBJ whole genome shotgun (WGS) entry which is preliminary data.</text>
</comment>
<dbReference type="EMBL" id="LAZR01028257">
    <property type="protein sequence ID" value="KKL63177.1"/>
    <property type="molecule type" value="Genomic_DNA"/>
</dbReference>
<accession>A0A0F9GJ07</accession>
<proteinExistence type="predicted"/>
<protein>
    <submittedName>
        <fullName evidence="1">Uncharacterized protein</fullName>
    </submittedName>
</protein>
<reference evidence="1" key="1">
    <citation type="journal article" date="2015" name="Nature">
        <title>Complex archaea that bridge the gap between prokaryotes and eukaryotes.</title>
        <authorList>
            <person name="Spang A."/>
            <person name="Saw J.H."/>
            <person name="Jorgensen S.L."/>
            <person name="Zaremba-Niedzwiedzka K."/>
            <person name="Martijn J."/>
            <person name="Lind A.E."/>
            <person name="van Eijk R."/>
            <person name="Schleper C."/>
            <person name="Guy L."/>
            <person name="Ettema T.J."/>
        </authorList>
    </citation>
    <scope>NUCLEOTIDE SEQUENCE</scope>
</reference>
<dbReference type="AlphaFoldDB" id="A0A0F9GJ07"/>
<gene>
    <name evidence="1" type="ORF">LCGC14_2177740</name>
</gene>